<protein>
    <submittedName>
        <fullName evidence="1">Uncharacterized protein</fullName>
    </submittedName>
</protein>
<evidence type="ECO:0000313" key="2">
    <source>
        <dbReference type="Proteomes" id="UP000190675"/>
    </source>
</evidence>
<gene>
    <name evidence="1" type="ORF">SAMN05444169_7127</name>
</gene>
<accession>A0A1M5SGJ0</accession>
<sequence>MAQYFREVQAARERYRARFATREERGVNLLREWLSPEQRAQFDAKRYFDVIGCDSGKRYRIHYGETTNVHEIGDDDLPSVGWCFMPVGSLVVGDVMLAQKIALETYEYGALAVANRCPIRFSRFR</sequence>
<dbReference type="EMBL" id="LT670818">
    <property type="protein sequence ID" value="SHH37540.1"/>
    <property type="molecule type" value="Genomic_DNA"/>
</dbReference>
<dbReference type="Proteomes" id="UP000190675">
    <property type="component" value="Chromosome I"/>
</dbReference>
<evidence type="ECO:0000313" key="1">
    <source>
        <dbReference type="EMBL" id="SHH37540.1"/>
    </source>
</evidence>
<dbReference type="AlphaFoldDB" id="A0A1M5SGJ0"/>
<reference evidence="1 2" key="1">
    <citation type="submission" date="2016-11" db="EMBL/GenBank/DDBJ databases">
        <authorList>
            <person name="Jaros S."/>
            <person name="Januszkiewicz K."/>
            <person name="Wedrychowicz H."/>
        </authorList>
    </citation>
    <scope>NUCLEOTIDE SEQUENCE [LARGE SCALE GENOMIC DNA]</scope>
    <source>
        <strain evidence="1 2">GAS242</strain>
    </source>
</reference>
<organism evidence="1 2">
    <name type="scientific">Bradyrhizobium erythrophlei</name>
    <dbReference type="NCBI Taxonomy" id="1437360"/>
    <lineage>
        <taxon>Bacteria</taxon>
        <taxon>Pseudomonadati</taxon>
        <taxon>Pseudomonadota</taxon>
        <taxon>Alphaproteobacteria</taxon>
        <taxon>Hyphomicrobiales</taxon>
        <taxon>Nitrobacteraceae</taxon>
        <taxon>Bradyrhizobium</taxon>
    </lineage>
</organism>
<name>A0A1M5SGJ0_9BRAD</name>
<proteinExistence type="predicted"/>